<sequence length="378" mass="43555">MSTIESAAVEAATVLATSGPFESNRWTHNGRPRIIEFYGFEGEDLRYFLQLLESFFALSGIIQEYRKVAIMRAQLRRVALVYFENALKERDVALNKISFEEASQILQDRFISETTIECYQHAFDEMCQSVKESPSEFLSRLYEAADLANISDERFIYARYRAGLLQDIKTFCKEMSATNMKDWDKHSNAWWNAHSPNVIHLVENPFSAAINTPGYLNGENDESDDKPSSSEDELHDGDTEENDINEDLEPESSGSDGEMLLMLEDEYKEHSDPDRFGRLGLQKVPYEPSNFDVFVYDNLFYIPPHSYREYHLGLNHLLDQKKLKEDPRFQVVCDIVCDKLCNKECVWAQSASYIVQKENTVYLFLVNDSDNTIILDPG</sequence>
<protein>
    <submittedName>
        <fullName evidence="2">Uncharacterized protein</fullName>
    </submittedName>
</protein>
<dbReference type="VEuPathDB" id="FungiDB:HMPREF1544_11844"/>
<evidence type="ECO:0000313" key="3">
    <source>
        <dbReference type="Proteomes" id="UP000014254"/>
    </source>
</evidence>
<evidence type="ECO:0000256" key="1">
    <source>
        <dbReference type="SAM" id="MobiDB-lite"/>
    </source>
</evidence>
<gene>
    <name evidence="2" type="ORF">HMPREF1544_11844</name>
</gene>
<dbReference type="Proteomes" id="UP000014254">
    <property type="component" value="Unassembled WGS sequence"/>
</dbReference>
<dbReference type="OrthoDB" id="2275032at2759"/>
<name>S2IVU8_MUCC1</name>
<dbReference type="eggNOG" id="KOG0017">
    <property type="taxonomic scope" value="Eukaryota"/>
</dbReference>
<reference evidence="3" key="1">
    <citation type="submission" date="2013-05" db="EMBL/GenBank/DDBJ databases">
        <title>The Genome sequence of Mucor circinelloides f. circinelloides 1006PhL.</title>
        <authorList>
            <consortium name="The Broad Institute Genomics Platform"/>
            <person name="Cuomo C."/>
            <person name="Earl A."/>
            <person name="Findley K."/>
            <person name="Lee S.C."/>
            <person name="Walker B."/>
            <person name="Young S."/>
            <person name="Zeng Q."/>
            <person name="Gargeya S."/>
            <person name="Fitzgerald M."/>
            <person name="Haas B."/>
            <person name="Abouelleil A."/>
            <person name="Allen A.W."/>
            <person name="Alvarado L."/>
            <person name="Arachchi H.M."/>
            <person name="Berlin A.M."/>
            <person name="Chapman S.B."/>
            <person name="Gainer-Dewar J."/>
            <person name="Goldberg J."/>
            <person name="Griggs A."/>
            <person name="Gujja S."/>
            <person name="Hansen M."/>
            <person name="Howarth C."/>
            <person name="Imamovic A."/>
            <person name="Ireland A."/>
            <person name="Larimer J."/>
            <person name="McCowan C."/>
            <person name="Murphy C."/>
            <person name="Pearson M."/>
            <person name="Poon T.W."/>
            <person name="Priest M."/>
            <person name="Roberts A."/>
            <person name="Saif S."/>
            <person name="Shea T."/>
            <person name="Sisk P."/>
            <person name="Sykes S."/>
            <person name="Wortman J."/>
            <person name="Nusbaum C."/>
            <person name="Birren B."/>
        </authorList>
    </citation>
    <scope>NUCLEOTIDE SEQUENCE [LARGE SCALE GENOMIC DNA]</scope>
    <source>
        <strain evidence="3">1006PhL</strain>
    </source>
</reference>
<proteinExistence type="predicted"/>
<feature type="region of interest" description="Disordered" evidence="1">
    <location>
        <begin position="212"/>
        <end position="256"/>
    </location>
</feature>
<organism evidence="2 3">
    <name type="scientific">Mucor circinelloides f. circinelloides (strain 1006PhL)</name>
    <name type="common">Mucormycosis agent</name>
    <name type="synonym">Calyptromyces circinelloides</name>
    <dbReference type="NCBI Taxonomy" id="1220926"/>
    <lineage>
        <taxon>Eukaryota</taxon>
        <taxon>Fungi</taxon>
        <taxon>Fungi incertae sedis</taxon>
        <taxon>Mucoromycota</taxon>
        <taxon>Mucoromycotina</taxon>
        <taxon>Mucoromycetes</taxon>
        <taxon>Mucorales</taxon>
        <taxon>Mucorineae</taxon>
        <taxon>Mucoraceae</taxon>
        <taxon>Mucor</taxon>
    </lineage>
</organism>
<dbReference type="AlphaFoldDB" id="S2IVU8"/>
<dbReference type="EMBL" id="KE124175">
    <property type="protein sequence ID" value="EPB81434.1"/>
    <property type="molecule type" value="Genomic_DNA"/>
</dbReference>
<dbReference type="InParanoid" id="S2IVU8"/>
<accession>S2IVU8</accession>
<dbReference type="STRING" id="1220926.S2IVU8"/>
<evidence type="ECO:0000313" key="2">
    <source>
        <dbReference type="EMBL" id="EPB81434.1"/>
    </source>
</evidence>
<feature type="compositionally biased region" description="Acidic residues" evidence="1">
    <location>
        <begin position="219"/>
        <end position="250"/>
    </location>
</feature>
<keyword evidence="3" id="KW-1185">Reference proteome</keyword>